<dbReference type="RefSeq" id="WP_139098679.1">
    <property type="nucleotide sequence ID" value="NZ_VDFW01000020.1"/>
</dbReference>
<dbReference type="InterPro" id="IPR011701">
    <property type="entry name" value="MFS"/>
</dbReference>
<evidence type="ECO:0000256" key="6">
    <source>
        <dbReference type="ARBA" id="ARBA00023136"/>
    </source>
</evidence>
<dbReference type="PRINTS" id="PR01035">
    <property type="entry name" value="TCRTETA"/>
</dbReference>
<evidence type="ECO:0000313" key="9">
    <source>
        <dbReference type="EMBL" id="TNC23435.1"/>
    </source>
</evidence>
<feature type="transmembrane region" description="Helical" evidence="7">
    <location>
        <begin position="343"/>
        <end position="361"/>
    </location>
</feature>
<comment type="caution">
    <text evidence="9">The sequence shown here is derived from an EMBL/GenBank/DDBJ whole genome shotgun (WGS) entry which is preliminary data.</text>
</comment>
<keyword evidence="6 7" id="KW-0472">Membrane</keyword>
<dbReference type="GO" id="GO:0005886">
    <property type="term" value="C:plasma membrane"/>
    <property type="evidence" value="ECO:0007669"/>
    <property type="project" value="UniProtKB-SubCell"/>
</dbReference>
<dbReference type="Pfam" id="PF07690">
    <property type="entry name" value="MFS_1"/>
    <property type="match status" value="1"/>
</dbReference>
<dbReference type="EMBL" id="VDFW01000020">
    <property type="protein sequence ID" value="TNC23435.1"/>
    <property type="molecule type" value="Genomic_DNA"/>
</dbReference>
<dbReference type="OrthoDB" id="7375466at2"/>
<evidence type="ECO:0000256" key="4">
    <source>
        <dbReference type="ARBA" id="ARBA00022692"/>
    </source>
</evidence>
<dbReference type="InterPro" id="IPR036259">
    <property type="entry name" value="MFS_trans_sf"/>
</dbReference>
<evidence type="ECO:0000256" key="3">
    <source>
        <dbReference type="ARBA" id="ARBA00022475"/>
    </source>
</evidence>
<proteinExistence type="predicted"/>
<feature type="transmembrane region" description="Helical" evidence="7">
    <location>
        <begin position="217"/>
        <end position="235"/>
    </location>
</feature>
<keyword evidence="10" id="KW-1185">Reference proteome</keyword>
<evidence type="ECO:0000313" key="10">
    <source>
        <dbReference type="Proteomes" id="UP000305546"/>
    </source>
</evidence>
<dbReference type="InterPro" id="IPR001958">
    <property type="entry name" value="Tet-R_TetA/multi-R_MdtG-like"/>
</dbReference>
<comment type="subcellular location">
    <subcellularLocation>
        <location evidence="1">Cell membrane</location>
        <topology evidence="1">Multi-pass membrane protein</topology>
    </subcellularLocation>
</comment>
<feature type="transmembrane region" description="Helical" evidence="7">
    <location>
        <begin position="407"/>
        <end position="427"/>
    </location>
</feature>
<feature type="transmembrane region" description="Helical" evidence="7">
    <location>
        <begin position="256"/>
        <end position="277"/>
    </location>
</feature>
<dbReference type="PANTHER" id="PTHR42718">
    <property type="entry name" value="MAJOR FACILITATOR SUPERFAMILY MULTIDRUG TRANSPORTER MFSC"/>
    <property type="match status" value="1"/>
</dbReference>
<evidence type="ECO:0000256" key="5">
    <source>
        <dbReference type="ARBA" id="ARBA00022989"/>
    </source>
</evidence>
<accession>A0A5C4LVQ7</accession>
<name>A0A5C4LVQ7_9PSEU</name>
<feature type="transmembrane region" description="Helical" evidence="7">
    <location>
        <begin position="318"/>
        <end position="337"/>
    </location>
</feature>
<dbReference type="GO" id="GO:0022857">
    <property type="term" value="F:transmembrane transporter activity"/>
    <property type="evidence" value="ECO:0007669"/>
    <property type="project" value="InterPro"/>
</dbReference>
<feature type="transmembrane region" description="Helical" evidence="7">
    <location>
        <begin position="48"/>
        <end position="70"/>
    </location>
</feature>
<dbReference type="Proteomes" id="UP000305546">
    <property type="component" value="Unassembled WGS sequence"/>
</dbReference>
<dbReference type="PANTHER" id="PTHR42718:SF46">
    <property type="entry name" value="BLR6921 PROTEIN"/>
    <property type="match status" value="1"/>
</dbReference>
<organism evidence="9 10">
    <name type="scientific">Amycolatopsis alkalitolerans</name>
    <dbReference type="NCBI Taxonomy" id="2547244"/>
    <lineage>
        <taxon>Bacteria</taxon>
        <taxon>Bacillati</taxon>
        <taxon>Actinomycetota</taxon>
        <taxon>Actinomycetes</taxon>
        <taxon>Pseudonocardiales</taxon>
        <taxon>Pseudonocardiaceae</taxon>
        <taxon>Amycolatopsis</taxon>
    </lineage>
</organism>
<evidence type="ECO:0000256" key="2">
    <source>
        <dbReference type="ARBA" id="ARBA00022448"/>
    </source>
</evidence>
<gene>
    <name evidence="9" type="ORF">FG385_22135</name>
</gene>
<evidence type="ECO:0000256" key="1">
    <source>
        <dbReference type="ARBA" id="ARBA00004651"/>
    </source>
</evidence>
<feature type="transmembrane region" description="Helical" evidence="7">
    <location>
        <begin position="283"/>
        <end position="306"/>
    </location>
</feature>
<feature type="transmembrane region" description="Helical" evidence="7">
    <location>
        <begin position="194"/>
        <end position="211"/>
    </location>
</feature>
<reference evidence="9 10" key="1">
    <citation type="submission" date="2019-06" db="EMBL/GenBank/DDBJ databases">
        <title>Amycolatopsis alkalitolerans sp. nov., isolated from Gastrodia elata Blume.</title>
        <authorList>
            <person name="Narsing Rao M.P."/>
            <person name="Li W.J."/>
        </authorList>
    </citation>
    <scope>NUCLEOTIDE SEQUENCE [LARGE SCALE GENOMIC DNA]</scope>
    <source>
        <strain evidence="9 10">SYSUP0005</strain>
    </source>
</reference>
<feature type="domain" description="Major facilitator superfamily (MFS) profile" evidence="8">
    <location>
        <begin position="13"/>
        <end position="433"/>
    </location>
</feature>
<keyword evidence="5 7" id="KW-1133">Transmembrane helix</keyword>
<keyword evidence="3" id="KW-1003">Cell membrane</keyword>
<protein>
    <submittedName>
        <fullName evidence="9">Multidrug efflux MFS transporter</fullName>
    </submittedName>
</protein>
<dbReference type="InterPro" id="IPR020846">
    <property type="entry name" value="MFS_dom"/>
</dbReference>
<evidence type="ECO:0000259" key="8">
    <source>
        <dbReference type="PROSITE" id="PS50850"/>
    </source>
</evidence>
<keyword evidence="4 7" id="KW-0812">Transmembrane</keyword>
<feature type="transmembrane region" description="Helical" evidence="7">
    <location>
        <begin position="382"/>
        <end position="401"/>
    </location>
</feature>
<dbReference type="Gene3D" id="1.20.1720.10">
    <property type="entry name" value="Multidrug resistance protein D"/>
    <property type="match status" value="1"/>
</dbReference>
<sequence>MTAVLPTRLRLPALGISLTATTLATIANNVVNVPLPEITGDFGVPLPSGVLAVTAFVLVLAATIPLAGWVGDRFGRRRVLTAALTLMTAGLLGAALAPTFAVLVACRAVQGLACAAVPATVMGTLANGRAGAMGAWAAANGIGQAAGPPLGGLVSELLGWRAIFWLLAAVTALAAAGTGFLLPAGTPKRDPLHWPGALLLTTGAALVMLAPQIPAGWAAAVLGAVFLTVFVLVSNRSSHPLVAPKTLAEPRFLRSAFAVFAQMFCLGAVLVAVPLYVTGSLGYSTGLTGLIVFALPASLAVSAPLVGLLSDRTSPRRLLRAGLLALACVMVGVGAYLQASGQSLVVLAMLGVLTGAGIALVQTTSATGATRSPAGRAGAALGLFNLVRFAGSAFGAAWVAASYPDGVLLFGGCAVVALCGLGLSFAGPDPALR</sequence>
<dbReference type="SUPFAM" id="SSF103473">
    <property type="entry name" value="MFS general substrate transporter"/>
    <property type="match status" value="1"/>
</dbReference>
<dbReference type="AlphaFoldDB" id="A0A5C4LVQ7"/>
<evidence type="ECO:0000256" key="7">
    <source>
        <dbReference type="SAM" id="Phobius"/>
    </source>
</evidence>
<feature type="transmembrane region" description="Helical" evidence="7">
    <location>
        <begin position="162"/>
        <end position="182"/>
    </location>
</feature>
<keyword evidence="2" id="KW-0813">Transport</keyword>
<dbReference type="PROSITE" id="PS50850">
    <property type="entry name" value="MFS"/>
    <property type="match status" value="1"/>
</dbReference>
<feature type="transmembrane region" description="Helical" evidence="7">
    <location>
        <begin position="82"/>
        <end position="103"/>
    </location>
</feature>
<dbReference type="Gene3D" id="1.20.1250.20">
    <property type="entry name" value="MFS general substrate transporter like domains"/>
    <property type="match status" value="1"/>
</dbReference>